<name>A0A0M3I332_ASCLU</name>
<organism evidence="2 3">
    <name type="scientific">Ascaris lumbricoides</name>
    <name type="common">Giant roundworm</name>
    <dbReference type="NCBI Taxonomy" id="6252"/>
    <lineage>
        <taxon>Eukaryota</taxon>
        <taxon>Metazoa</taxon>
        <taxon>Ecdysozoa</taxon>
        <taxon>Nematoda</taxon>
        <taxon>Chromadorea</taxon>
        <taxon>Rhabditida</taxon>
        <taxon>Spirurina</taxon>
        <taxon>Ascaridomorpha</taxon>
        <taxon>Ascaridoidea</taxon>
        <taxon>Ascarididae</taxon>
        <taxon>Ascaris</taxon>
    </lineage>
</organism>
<evidence type="ECO:0000313" key="3">
    <source>
        <dbReference type="WBParaSite" id="ALUE_0001099501-mRNA-1"/>
    </source>
</evidence>
<reference evidence="3" key="1">
    <citation type="submission" date="2017-02" db="UniProtKB">
        <authorList>
            <consortium name="WormBaseParasite"/>
        </authorList>
    </citation>
    <scope>IDENTIFICATION</scope>
</reference>
<dbReference type="AlphaFoldDB" id="A0A0M3I332"/>
<sequence length="100" mass="11544">MKYKENKNGTNYNSIPTRKLVKQGRKQRDGCHQAFPLLAQPASPQQQTSTRHHPARHSTALRPNLRRFVQALKIAPNYSFMFATIVDSLHRRSVTFLPDM</sequence>
<dbReference type="Proteomes" id="UP000036681">
    <property type="component" value="Unplaced"/>
</dbReference>
<proteinExistence type="predicted"/>
<feature type="compositionally biased region" description="Low complexity" evidence="1">
    <location>
        <begin position="37"/>
        <end position="49"/>
    </location>
</feature>
<accession>A0A0M3I332</accession>
<feature type="region of interest" description="Disordered" evidence="1">
    <location>
        <begin position="23"/>
        <end position="62"/>
    </location>
</feature>
<dbReference type="WBParaSite" id="ALUE_0001099501-mRNA-1">
    <property type="protein sequence ID" value="ALUE_0001099501-mRNA-1"/>
    <property type="gene ID" value="ALUE_0001099501"/>
</dbReference>
<keyword evidence="2" id="KW-1185">Reference proteome</keyword>
<evidence type="ECO:0000313" key="2">
    <source>
        <dbReference type="Proteomes" id="UP000036681"/>
    </source>
</evidence>
<evidence type="ECO:0000256" key="1">
    <source>
        <dbReference type="SAM" id="MobiDB-lite"/>
    </source>
</evidence>
<protein>
    <submittedName>
        <fullName evidence="3">Histone domain-containing protein</fullName>
    </submittedName>
</protein>